<dbReference type="PROSITE" id="PS50977">
    <property type="entry name" value="HTH_TETR_2"/>
    <property type="match status" value="1"/>
</dbReference>
<dbReference type="InterPro" id="IPR050109">
    <property type="entry name" value="HTH-type_TetR-like_transc_reg"/>
</dbReference>
<reference evidence="7" key="1">
    <citation type="journal article" date="2019" name="Int. J. Syst. Evol. Microbiol.">
        <title>The Global Catalogue of Microorganisms (GCM) 10K type strain sequencing project: providing services to taxonomists for standard genome sequencing and annotation.</title>
        <authorList>
            <consortium name="The Broad Institute Genomics Platform"/>
            <consortium name="The Broad Institute Genome Sequencing Center for Infectious Disease"/>
            <person name="Wu L."/>
            <person name="Ma J."/>
        </authorList>
    </citation>
    <scope>NUCLEOTIDE SEQUENCE [LARGE SCALE GENOMIC DNA]</scope>
    <source>
        <strain evidence="7">JCM 18077</strain>
    </source>
</reference>
<dbReference type="InterPro" id="IPR009057">
    <property type="entry name" value="Homeodomain-like_sf"/>
</dbReference>
<dbReference type="Pfam" id="PF16859">
    <property type="entry name" value="TetR_C_11"/>
    <property type="match status" value="1"/>
</dbReference>
<gene>
    <name evidence="6" type="ORF">GCM10023217_13190</name>
</gene>
<keyword evidence="2 4" id="KW-0238">DNA-binding</keyword>
<feature type="DNA-binding region" description="H-T-H motif" evidence="4">
    <location>
        <begin position="35"/>
        <end position="54"/>
    </location>
</feature>
<keyword evidence="3" id="KW-0804">Transcription</keyword>
<dbReference type="InterPro" id="IPR001647">
    <property type="entry name" value="HTH_TetR"/>
</dbReference>
<accession>A0ABP8Z3G5</accession>
<dbReference type="InterPro" id="IPR023772">
    <property type="entry name" value="DNA-bd_HTH_TetR-type_CS"/>
</dbReference>
<proteinExistence type="predicted"/>
<dbReference type="Gene3D" id="1.10.357.10">
    <property type="entry name" value="Tetracycline Repressor, domain 2"/>
    <property type="match status" value="1"/>
</dbReference>
<keyword evidence="7" id="KW-1185">Reference proteome</keyword>
<evidence type="ECO:0000259" key="5">
    <source>
        <dbReference type="PROSITE" id="PS50977"/>
    </source>
</evidence>
<dbReference type="Pfam" id="PF00440">
    <property type="entry name" value="TetR_N"/>
    <property type="match status" value="1"/>
</dbReference>
<dbReference type="SUPFAM" id="SSF48498">
    <property type="entry name" value="Tetracyclin repressor-like, C-terminal domain"/>
    <property type="match status" value="1"/>
</dbReference>
<dbReference type="InterPro" id="IPR011075">
    <property type="entry name" value="TetR_C"/>
</dbReference>
<evidence type="ECO:0000256" key="3">
    <source>
        <dbReference type="ARBA" id="ARBA00023163"/>
    </source>
</evidence>
<evidence type="ECO:0000313" key="7">
    <source>
        <dbReference type="Proteomes" id="UP001500822"/>
    </source>
</evidence>
<dbReference type="Proteomes" id="UP001500822">
    <property type="component" value="Unassembled WGS sequence"/>
</dbReference>
<dbReference type="EMBL" id="BAABIE010000005">
    <property type="protein sequence ID" value="GAA4745471.1"/>
    <property type="molecule type" value="Genomic_DNA"/>
</dbReference>
<dbReference type="Gene3D" id="1.10.10.60">
    <property type="entry name" value="Homeodomain-like"/>
    <property type="match status" value="1"/>
</dbReference>
<sequence length="195" mass="21229">MTTPKAGRPRDVDRDRALLVATGDLLAEVGYDRLTIDAVAGRCSAGKATVYRRWPSKAELVADAVALLHDSYDAPDTGDLREDLIAMAEQWHDLDARRDAVIAGLLTAMAHDEPLRTAVQTAISQPRHACYRAVVDRAIADGQLSPDLDVDLIGAVFPALTFHQITVRAEPVDRSLIERIVDHLVLPALTRPNAP</sequence>
<organism evidence="6 7">
    <name type="scientific">Gordonia alkaliphila</name>
    <dbReference type="NCBI Taxonomy" id="1053547"/>
    <lineage>
        <taxon>Bacteria</taxon>
        <taxon>Bacillati</taxon>
        <taxon>Actinomycetota</taxon>
        <taxon>Actinomycetes</taxon>
        <taxon>Mycobacteriales</taxon>
        <taxon>Gordoniaceae</taxon>
        <taxon>Gordonia</taxon>
    </lineage>
</organism>
<evidence type="ECO:0000256" key="2">
    <source>
        <dbReference type="ARBA" id="ARBA00023125"/>
    </source>
</evidence>
<dbReference type="InterPro" id="IPR036271">
    <property type="entry name" value="Tet_transcr_reg_TetR-rel_C_sf"/>
</dbReference>
<evidence type="ECO:0000256" key="1">
    <source>
        <dbReference type="ARBA" id="ARBA00023015"/>
    </source>
</evidence>
<comment type="caution">
    <text evidence="6">The sequence shown here is derived from an EMBL/GenBank/DDBJ whole genome shotgun (WGS) entry which is preliminary data.</text>
</comment>
<dbReference type="PANTHER" id="PTHR30055:SF148">
    <property type="entry name" value="TETR-FAMILY TRANSCRIPTIONAL REGULATOR"/>
    <property type="match status" value="1"/>
</dbReference>
<dbReference type="PROSITE" id="PS01081">
    <property type="entry name" value="HTH_TETR_1"/>
    <property type="match status" value="1"/>
</dbReference>
<protein>
    <submittedName>
        <fullName evidence="6">TetR/AcrR family transcriptional regulator</fullName>
    </submittedName>
</protein>
<evidence type="ECO:0000313" key="6">
    <source>
        <dbReference type="EMBL" id="GAA4745471.1"/>
    </source>
</evidence>
<feature type="domain" description="HTH tetR-type" evidence="5">
    <location>
        <begin position="12"/>
        <end position="72"/>
    </location>
</feature>
<dbReference type="PANTHER" id="PTHR30055">
    <property type="entry name" value="HTH-TYPE TRANSCRIPTIONAL REGULATOR RUTR"/>
    <property type="match status" value="1"/>
</dbReference>
<keyword evidence="1" id="KW-0805">Transcription regulation</keyword>
<name>A0ABP8Z3G5_9ACTN</name>
<dbReference type="RefSeq" id="WP_345312876.1">
    <property type="nucleotide sequence ID" value="NZ_BAABIE010000005.1"/>
</dbReference>
<evidence type="ECO:0000256" key="4">
    <source>
        <dbReference type="PROSITE-ProRule" id="PRU00335"/>
    </source>
</evidence>
<dbReference type="SUPFAM" id="SSF46689">
    <property type="entry name" value="Homeodomain-like"/>
    <property type="match status" value="1"/>
</dbReference>